<dbReference type="PROSITE" id="PS51257">
    <property type="entry name" value="PROKAR_LIPOPROTEIN"/>
    <property type="match status" value="1"/>
</dbReference>
<dbReference type="Pfam" id="PF00034">
    <property type="entry name" value="Cytochrom_C"/>
    <property type="match status" value="1"/>
</dbReference>
<dbReference type="InterPro" id="IPR009056">
    <property type="entry name" value="Cyt_c-like_dom"/>
</dbReference>
<dbReference type="InterPro" id="IPR036909">
    <property type="entry name" value="Cyt_c-like_dom_sf"/>
</dbReference>
<evidence type="ECO:0000256" key="2">
    <source>
        <dbReference type="ARBA" id="ARBA00022723"/>
    </source>
</evidence>
<keyword evidence="3 4" id="KW-0408">Iron</keyword>
<feature type="domain" description="Cytochrome c" evidence="5">
    <location>
        <begin position="35"/>
        <end position="122"/>
    </location>
</feature>
<evidence type="ECO:0000256" key="1">
    <source>
        <dbReference type="ARBA" id="ARBA00022617"/>
    </source>
</evidence>
<gene>
    <name evidence="6" type="ORF">QWY31_12375</name>
</gene>
<accession>A0ABT8F740</accession>
<evidence type="ECO:0000313" key="7">
    <source>
        <dbReference type="Proteomes" id="UP001168552"/>
    </source>
</evidence>
<dbReference type="PROSITE" id="PS51007">
    <property type="entry name" value="CYTC"/>
    <property type="match status" value="1"/>
</dbReference>
<keyword evidence="1 4" id="KW-0349">Heme</keyword>
<evidence type="ECO:0000313" key="6">
    <source>
        <dbReference type="EMBL" id="MDN4166302.1"/>
    </source>
</evidence>
<keyword evidence="2 4" id="KW-0479">Metal-binding</keyword>
<protein>
    <submittedName>
        <fullName evidence="6">Cytochrome c</fullName>
    </submittedName>
</protein>
<name>A0ABT8F740_9BACT</name>
<dbReference type="Proteomes" id="UP001168552">
    <property type="component" value="Unassembled WGS sequence"/>
</dbReference>
<evidence type="ECO:0000256" key="4">
    <source>
        <dbReference type="PROSITE-ProRule" id="PRU00433"/>
    </source>
</evidence>
<evidence type="ECO:0000256" key="3">
    <source>
        <dbReference type="ARBA" id="ARBA00023004"/>
    </source>
</evidence>
<keyword evidence="7" id="KW-1185">Reference proteome</keyword>
<dbReference type="EMBL" id="JAUHJS010000006">
    <property type="protein sequence ID" value="MDN4166302.1"/>
    <property type="molecule type" value="Genomic_DNA"/>
</dbReference>
<proteinExistence type="predicted"/>
<reference evidence="6" key="1">
    <citation type="submission" date="2023-06" db="EMBL/GenBank/DDBJ databases">
        <title>Cytophagales bacterium Strain LB-30, isolated from soil.</title>
        <authorList>
            <person name="Liu B."/>
        </authorList>
    </citation>
    <scope>NUCLEOTIDE SEQUENCE</scope>
    <source>
        <strain evidence="6">LB-30</strain>
    </source>
</reference>
<organism evidence="6 7">
    <name type="scientific">Shiella aurantiaca</name>
    <dbReference type="NCBI Taxonomy" id="3058365"/>
    <lineage>
        <taxon>Bacteria</taxon>
        <taxon>Pseudomonadati</taxon>
        <taxon>Bacteroidota</taxon>
        <taxon>Cytophagia</taxon>
        <taxon>Cytophagales</taxon>
        <taxon>Shiellaceae</taxon>
        <taxon>Shiella</taxon>
    </lineage>
</organism>
<dbReference type="PANTHER" id="PTHR35008">
    <property type="entry name" value="BLL4482 PROTEIN-RELATED"/>
    <property type="match status" value="1"/>
</dbReference>
<dbReference type="PANTHER" id="PTHR35008:SF8">
    <property type="entry name" value="ALCOHOL DEHYDROGENASE CYTOCHROME C SUBUNIT"/>
    <property type="match status" value="1"/>
</dbReference>
<evidence type="ECO:0000259" key="5">
    <source>
        <dbReference type="PROSITE" id="PS51007"/>
    </source>
</evidence>
<dbReference type="InterPro" id="IPR051459">
    <property type="entry name" value="Cytochrome_c-type_DH"/>
</dbReference>
<dbReference type="SUPFAM" id="SSF46626">
    <property type="entry name" value="Cytochrome c"/>
    <property type="match status" value="1"/>
</dbReference>
<sequence length="142" mass="15989">MRLLQVVLFALSIGLWTSCNSSSSENASKDIRLNQYLIEGKKIYESHCANCHQVDGKGFARLYPPIDSVFLRDTTATLQIILMGNKNPLTVKGIEYTLPMPGHDFFTDLELAELSTYLYATWSGQKAQRISTETVKTLRENP</sequence>
<dbReference type="Gene3D" id="1.10.760.10">
    <property type="entry name" value="Cytochrome c-like domain"/>
    <property type="match status" value="1"/>
</dbReference>
<dbReference type="RefSeq" id="WP_320004838.1">
    <property type="nucleotide sequence ID" value="NZ_JAUHJS010000006.1"/>
</dbReference>
<comment type="caution">
    <text evidence="6">The sequence shown here is derived from an EMBL/GenBank/DDBJ whole genome shotgun (WGS) entry which is preliminary data.</text>
</comment>